<name>A0ABR9UQQ7_9CHRO</name>
<dbReference type="CDD" id="cd08919">
    <property type="entry name" value="PBP-like"/>
    <property type="match status" value="1"/>
</dbReference>
<dbReference type="Proteomes" id="UP000651156">
    <property type="component" value="Unassembled WGS sequence"/>
</dbReference>
<dbReference type="Gene3D" id="1.10.490.20">
    <property type="entry name" value="Phycocyanins"/>
    <property type="match status" value="1"/>
</dbReference>
<proteinExistence type="inferred from homology"/>
<keyword evidence="5" id="KW-1185">Reference proteome</keyword>
<dbReference type="SUPFAM" id="SSF46458">
    <property type="entry name" value="Globin-like"/>
    <property type="match status" value="1"/>
</dbReference>
<keyword evidence="2" id="KW-0157">Chromophore</keyword>
<dbReference type="InterPro" id="IPR012128">
    <property type="entry name" value="Phycobilisome_asu/bsu"/>
</dbReference>
<accession>A0ABR9UQQ7</accession>
<dbReference type="InterPro" id="IPR038719">
    <property type="entry name" value="Phycobilisome_asu/bsu_sf"/>
</dbReference>
<comment type="caution">
    <text evidence="4">The sequence shown here is derived from an EMBL/GenBank/DDBJ whole genome shotgun (WGS) entry which is preliminary data.</text>
</comment>
<reference evidence="4 5" key="1">
    <citation type="submission" date="2020-10" db="EMBL/GenBank/DDBJ databases">
        <authorList>
            <person name="Castelo-Branco R."/>
            <person name="Eusebio N."/>
            <person name="Adriana R."/>
            <person name="Vieira A."/>
            <person name="Brugerolle De Fraissinette N."/>
            <person name="Rezende De Castro R."/>
            <person name="Schneider M.P."/>
            <person name="Vasconcelos V."/>
            <person name="Leao P.N."/>
        </authorList>
    </citation>
    <scope>NUCLEOTIDE SEQUENCE [LARGE SCALE GENOMIC DNA]</scope>
    <source>
        <strain evidence="4 5">LEGE 06123</strain>
    </source>
</reference>
<evidence type="ECO:0000313" key="5">
    <source>
        <dbReference type="Proteomes" id="UP000651156"/>
    </source>
</evidence>
<evidence type="ECO:0000256" key="1">
    <source>
        <dbReference type="ARBA" id="ARBA00008182"/>
    </source>
</evidence>
<sequence length="155" mass="17988">MLTQLSRLSVEADGRYATAEELQFINNYFQTFDWRLSAYEKITKAEAEILNRTEAKMRDIDPNLFQNASGDFTPTWRKDIIQLLTFATATLLVDDQERLREGMLIWHATIAKSYKFERTCKITFEVMPEVVKEFLTPEEAALFNPILTLNQIVLG</sequence>
<comment type="similarity">
    <text evidence="1">Belongs to the phycobiliprotein family.</text>
</comment>
<dbReference type="InterPro" id="IPR009050">
    <property type="entry name" value="Globin-like_sf"/>
</dbReference>
<evidence type="ECO:0000313" key="4">
    <source>
        <dbReference type="EMBL" id="MBE9190596.1"/>
    </source>
</evidence>
<dbReference type="Pfam" id="PF00502">
    <property type="entry name" value="Phycobilisome"/>
    <property type="match status" value="1"/>
</dbReference>
<evidence type="ECO:0000256" key="2">
    <source>
        <dbReference type="ARBA" id="ARBA00022991"/>
    </source>
</evidence>
<protein>
    <submittedName>
        <fullName evidence="4">Phycobilisome protein</fullName>
    </submittedName>
</protein>
<gene>
    <name evidence="4" type="ORF">IQ230_09530</name>
</gene>
<dbReference type="EMBL" id="JADEWN010000018">
    <property type="protein sequence ID" value="MBE9190596.1"/>
    <property type="molecule type" value="Genomic_DNA"/>
</dbReference>
<dbReference type="RefSeq" id="WP_193931770.1">
    <property type="nucleotide sequence ID" value="NZ_CAWPMZ010000037.1"/>
</dbReference>
<evidence type="ECO:0000256" key="3">
    <source>
        <dbReference type="ARBA" id="ARBA00023307"/>
    </source>
</evidence>
<organism evidence="4 5">
    <name type="scientific">Gloeocapsopsis crepidinum LEGE 06123</name>
    <dbReference type="NCBI Taxonomy" id="588587"/>
    <lineage>
        <taxon>Bacteria</taxon>
        <taxon>Bacillati</taxon>
        <taxon>Cyanobacteriota</taxon>
        <taxon>Cyanophyceae</taxon>
        <taxon>Oscillatoriophycideae</taxon>
        <taxon>Chroococcales</taxon>
        <taxon>Chroococcaceae</taxon>
        <taxon>Gloeocapsopsis</taxon>
    </lineage>
</organism>
<keyword evidence="3" id="KW-0089">Bile pigment</keyword>